<reference evidence="1 2" key="1">
    <citation type="submission" date="2023-03" db="EMBL/GenBank/DDBJ databases">
        <title>Genome insight into feeding habits of ladybird beetles.</title>
        <authorList>
            <person name="Li H.-S."/>
            <person name="Huang Y.-H."/>
            <person name="Pang H."/>
        </authorList>
    </citation>
    <scope>NUCLEOTIDE SEQUENCE [LARGE SCALE GENOMIC DNA]</scope>
    <source>
        <strain evidence="1">SYSU_2023b</strain>
        <tissue evidence="1">Whole body</tissue>
    </source>
</reference>
<gene>
    <name evidence="1" type="ORF">WA026_013857</name>
</gene>
<name>A0AAW1V142_9CUCU</name>
<evidence type="ECO:0000313" key="2">
    <source>
        <dbReference type="Proteomes" id="UP001431783"/>
    </source>
</evidence>
<organism evidence="1 2">
    <name type="scientific">Henosepilachna vigintioctopunctata</name>
    <dbReference type="NCBI Taxonomy" id="420089"/>
    <lineage>
        <taxon>Eukaryota</taxon>
        <taxon>Metazoa</taxon>
        <taxon>Ecdysozoa</taxon>
        <taxon>Arthropoda</taxon>
        <taxon>Hexapoda</taxon>
        <taxon>Insecta</taxon>
        <taxon>Pterygota</taxon>
        <taxon>Neoptera</taxon>
        <taxon>Endopterygota</taxon>
        <taxon>Coleoptera</taxon>
        <taxon>Polyphaga</taxon>
        <taxon>Cucujiformia</taxon>
        <taxon>Coccinelloidea</taxon>
        <taxon>Coccinellidae</taxon>
        <taxon>Epilachninae</taxon>
        <taxon>Epilachnini</taxon>
        <taxon>Henosepilachna</taxon>
    </lineage>
</organism>
<keyword evidence="2" id="KW-1185">Reference proteome</keyword>
<proteinExistence type="predicted"/>
<accession>A0AAW1V142</accession>
<evidence type="ECO:0000313" key="1">
    <source>
        <dbReference type="EMBL" id="KAK9885977.1"/>
    </source>
</evidence>
<comment type="caution">
    <text evidence="1">The sequence shown here is derived from an EMBL/GenBank/DDBJ whole genome shotgun (WGS) entry which is preliminary data.</text>
</comment>
<sequence length="108" mass="12008">MCSVEGLSCERLIKTSIGVKRRAAWHQLIEFNASRVYNMKICIADMKEDSRTSISYHPGYRCLAHPVCALIPKLVKSTSIFEGTSGLVIDGDIKALSAVGETQLCYRR</sequence>
<protein>
    <submittedName>
        <fullName evidence="1">Uncharacterized protein</fullName>
    </submittedName>
</protein>
<dbReference type="EMBL" id="JARQZJ010000097">
    <property type="protein sequence ID" value="KAK9885977.1"/>
    <property type="molecule type" value="Genomic_DNA"/>
</dbReference>
<dbReference type="Proteomes" id="UP001431783">
    <property type="component" value="Unassembled WGS sequence"/>
</dbReference>
<dbReference type="AlphaFoldDB" id="A0AAW1V142"/>